<keyword evidence="2" id="KW-1185">Reference proteome</keyword>
<evidence type="ECO:0000313" key="2">
    <source>
        <dbReference type="Proteomes" id="UP000006878"/>
    </source>
</evidence>
<organism evidence="1 2">
    <name type="scientific">Glutamicibacter arilaitensis (strain DSM 16368 / CIP 108037 / IAM 15318 / JCM 13566 / NCIMB 14258 / Re117)</name>
    <name type="common">Arthrobacter arilaitensis</name>
    <dbReference type="NCBI Taxonomy" id="861360"/>
    <lineage>
        <taxon>Bacteria</taxon>
        <taxon>Bacillati</taxon>
        <taxon>Actinomycetota</taxon>
        <taxon>Actinomycetes</taxon>
        <taxon>Micrococcales</taxon>
        <taxon>Micrococcaceae</taxon>
        <taxon>Glutamicibacter</taxon>
    </lineage>
</organism>
<reference evidence="2" key="2">
    <citation type="submission" date="2010-07" db="EMBL/GenBank/DDBJ databases">
        <title>Complete genome sequence of Arthrobacter arilaitensis (strain DSM 16368 / CIP 108037 / JCM 13566 / Re117).</title>
        <authorList>
            <person name="Genoscope."/>
        </authorList>
    </citation>
    <scope>NUCLEOTIDE SEQUENCE [LARGE SCALE GENOMIC DNA]</scope>
    <source>
        <strain evidence="2">DSM 16368 / CIP 108037 / IAM 15318 / JCM 13566 / Re117</strain>
    </source>
</reference>
<name>A0ABM9PSX1_GLUAR</name>
<protein>
    <submittedName>
        <fullName evidence="1">Uncharacterized protein</fullName>
    </submittedName>
</protein>
<proteinExistence type="predicted"/>
<gene>
    <name evidence="1" type="ordered locus">AARI_00420</name>
</gene>
<reference evidence="2" key="1">
    <citation type="journal article" date="2010" name="PLoS ONE">
        <title>The Arthrobacter arilaitensis Re117 genome sequence reveals its genetic adaptation to the surface of cheese.</title>
        <authorList>
            <person name="Monnet C."/>
            <person name="Loux V."/>
            <person name="Gibrat J.F."/>
            <person name="Spinnler E."/>
            <person name="Barbe V."/>
            <person name="Vacherie B."/>
            <person name="Gavory F."/>
            <person name="Gourbeyre E."/>
            <person name="Siguier P."/>
            <person name="Chandler M."/>
            <person name="Elleuch R."/>
            <person name="Irlinger F."/>
            <person name="Vallaeys T."/>
        </authorList>
    </citation>
    <scope>NUCLEOTIDE SEQUENCE</scope>
    <source>
        <strain evidence="2">DSM 16368 / CIP 108037 / IAM 15318 / JCM 13566 / Re117</strain>
    </source>
</reference>
<accession>A0ABM9PSX1</accession>
<dbReference type="Proteomes" id="UP000006878">
    <property type="component" value="Chromosome"/>
</dbReference>
<sequence>MRKWPAKVTAVIALLVALGLVVISSGALSLITGPEAPSGSEIESAVHRLPLLD</sequence>
<dbReference type="GeneID" id="303187114"/>
<evidence type="ECO:0000313" key="1">
    <source>
        <dbReference type="EMBL" id="CBT74284.1"/>
    </source>
</evidence>
<dbReference type="RefSeq" id="WP_013347438.1">
    <property type="nucleotide sequence ID" value="NC_014550.1"/>
</dbReference>
<dbReference type="EMBL" id="FQ311875">
    <property type="protein sequence ID" value="CBT74284.1"/>
    <property type="molecule type" value="Genomic_DNA"/>
</dbReference>